<evidence type="ECO:0000313" key="2">
    <source>
        <dbReference type="EMBL" id="EJU22993.1"/>
    </source>
</evidence>
<keyword evidence="3" id="KW-1185">Reference proteome</keyword>
<dbReference type="EMBL" id="ALNK01000016">
    <property type="protein sequence ID" value="EJU22993.1"/>
    <property type="molecule type" value="Genomic_DNA"/>
</dbReference>
<dbReference type="Pfam" id="PF00665">
    <property type="entry name" value="rve"/>
    <property type="match status" value="1"/>
</dbReference>
<evidence type="ECO:0000259" key="1">
    <source>
        <dbReference type="PROSITE" id="PS50994"/>
    </source>
</evidence>
<dbReference type="InterPro" id="IPR050900">
    <property type="entry name" value="Transposase_IS3/IS150/IS904"/>
</dbReference>
<evidence type="ECO:0000313" key="3">
    <source>
        <dbReference type="Proteomes" id="UP000005244"/>
    </source>
</evidence>
<comment type="caution">
    <text evidence="2">The sequence shown here is derived from an EMBL/GenBank/DDBJ whole genome shotgun (WGS) entry which is preliminary data.</text>
</comment>
<dbReference type="PATRIC" id="fig|796941.3.peg.985"/>
<dbReference type="RefSeq" id="WP_009530826.1">
    <property type="nucleotide sequence ID" value="NZ_ALNK01000016.1"/>
</dbReference>
<proteinExistence type="predicted"/>
<dbReference type="SUPFAM" id="SSF53098">
    <property type="entry name" value="Ribonuclease H-like"/>
    <property type="match status" value="1"/>
</dbReference>
<gene>
    <name evidence="2" type="ORF">HMPREF1143_0684</name>
</gene>
<organism evidence="2 3">
    <name type="scientific">Peptoanaerobacter stomatis</name>
    <dbReference type="NCBI Taxonomy" id="796937"/>
    <lineage>
        <taxon>Bacteria</taxon>
        <taxon>Bacillati</taxon>
        <taxon>Bacillota</taxon>
        <taxon>Clostridia</taxon>
        <taxon>Peptostreptococcales</taxon>
        <taxon>Filifactoraceae</taxon>
        <taxon>Peptoanaerobacter</taxon>
    </lineage>
</organism>
<protein>
    <submittedName>
        <fullName evidence="2">Integrase core domain protein</fullName>
    </submittedName>
</protein>
<name>J6HK56_9FIRM</name>
<dbReference type="Proteomes" id="UP000005244">
    <property type="component" value="Unassembled WGS sequence"/>
</dbReference>
<dbReference type="InterPro" id="IPR012337">
    <property type="entry name" value="RNaseH-like_sf"/>
</dbReference>
<dbReference type="Gene3D" id="3.30.420.10">
    <property type="entry name" value="Ribonuclease H-like superfamily/Ribonuclease H"/>
    <property type="match status" value="1"/>
</dbReference>
<accession>J6HK56</accession>
<dbReference type="GO" id="GO:0015074">
    <property type="term" value="P:DNA integration"/>
    <property type="evidence" value="ECO:0007669"/>
    <property type="project" value="InterPro"/>
</dbReference>
<dbReference type="PANTHER" id="PTHR46889:SF4">
    <property type="entry name" value="TRANSPOSASE INSO FOR INSERTION SEQUENCE ELEMENT IS911B-RELATED"/>
    <property type="match status" value="1"/>
</dbReference>
<dbReference type="InterPro" id="IPR001584">
    <property type="entry name" value="Integrase_cat-core"/>
</dbReference>
<feature type="domain" description="Integrase catalytic" evidence="1">
    <location>
        <begin position="1"/>
        <end position="131"/>
    </location>
</feature>
<dbReference type="AlphaFoldDB" id="J6HK56"/>
<dbReference type="PANTHER" id="PTHR46889">
    <property type="entry name" value="TRANSPOSASE INSF FOR INSERTION SEQUENCE IS3B-RELATED"/>
    <property type="match status" value="1"/>
</dbReference>
<dbReference type="Pfam" id="PF13333">
    <property type="entry name" value="rve_2"/>
    <property type="match status" value="1"/>
</dbReference>
<dbReference type="GO" id="GO:0003676">
    <property type="term" value="F:nucleic acid binding"/>
    <property type="evidence" value="ECO:0007669"/>
    <property type="project" value="InterPro"/>
</dbReference>
<reference evidence="2 3" key="1">
    <citation type="submission" date="2012-07" db="EMBL/GenBank/DDBJ databases">
        <authorList>
            <person name="Durkin A.S."/>
            <person name="McCorrison J."/>
            <person name="Torralba M."/>
            <person name="Gillis M."/>
            <person name="Methe B."/>
            <person name="Sutton G."/>
            <person name="Nelson K.E."/>
        </authorList>
    </citation>
    <scope>NUCLEOTIDE SEQUENCE [LARGE SCALE GENOMIC DNA]</scope>
    <source>
        <strain evidence="2 3">OBRC8</strain>
    </source>
</reference>
<sequence length="134" mass="15951">LNNREIIGYSVGDKKDSKLVEEALYSIKYPLKQIELFHTDRGLEFCNKQIKEILSILGIRRSLSNKGNPYDNAVIEVTNKIIKKEFIYQKKFENIKQLKLEMSEYVYWYNNIRIHCSLGYQSPIKYKEAFLKNY</sequence>
<dbReference type="InterPro" id="IPR036397">
    <property type="entry name" value="RNaseH_sf"/>
</dbReference>
<feature type="non-terminal residue" evidence="2">
    <location>
        <position position="1"/>
    </location>
</feature>
<dbReference type="PROSITE" id="PS50994">
    <property type="entry name" value="INTEGRASE"/>
    <property type="match status" value="1"/>
</dbReference>